<keyword evidence="8 11" id="KW-0443">Lipid metabolism</keyword>
<proteinExistence type="inferred from homology"/>
<evidence type="ECO:0000256" key="7">
    <source>
        <dbReference type="ARBA" id="ARBA00022798"/>
    </source>
</evidence>
<dbReference type="GO" id="GO:0071731">
    <property type="term" value="P:response to nitric oxide"/>
    <property type="evidence" value="ECO:0007669"/>
    <property type="project" value="TreeGrafter"/>
</dbReference>
<organism evidence="14 15">
    <name type="scientific">Mycobacterium ostraviense</name>
    <dbReference type="NCBI Taxonomy" id="2738409"/>
    <lineage>
        <taxon>Bacteria</taxon>
        <taxon>Bacillati</taxon>
        <taxon>Actinomycetota</taxon>
        <taxon>Actinomycetes</taxon>
        <taxon>Mycobacteriales</taxon>
        <taxon>Mycobacteriaceae</taxon>
        <taxon>Mycobacterium</taxon>
    </lineage>
</organism>
<dbReference type="InterPro" id="IPR023213">
    <property type="entry name" value="CAT-like_dom_sf"/>
</dbReference>
<dbReference type="PANTHER" id="PTHR31650">
    <property type="entry name" value="O-ACYLTRANSFERASE (WSD1-LIKE) FAMILY PROTEIN"/>
    <property type="match status" value="1"/>
</dbReference>
<evidence type="ECO:0000256" key="8">
    <source>
        <dbReference type="ARBA" id="ARBA00023098"/>
    </source>
</evidence>
<dbReference type="Proteomes" id="UP000077342">
    <property type="component" value="Unassembled WGS sequence"/>
</dbReference>
<keyword evidence="9 11" id="KW-0012">Acyltransferase</keyword>
<accession>A0A164CHG8</accession>
<protein>
    <recommendedName>
        <fullName evidence="4 11">Diacylglycerol O-acyltransferase</fullName>
        <ecNumber evidence="4 11">2.3.1.20</ecNumber>
    </recommendedName>
</protein>
<dbReference type="GO" id="GO:0005886">
    <property type="term" value="C:plasma membrane"/>
    <property type="evidence" value="ECO:0007669"/>
    <property type="project" value="TreeGrafter"/>
</dbReference>
<evidence type="ECO:0000256" key="10">
    <source>
        <dbReference type="ARBA" id="ARBA00048109"/>
    </source>
</evidence>
<evidence type="ECO:0000256" key="6">
    <source>
        <dbReference type="ARBA" id="ARBA00022679"/>
    </source>
</evidence>
<keyword evidence="15" id="KW-1185">Reference proteome</keyword>
<name>A0A164CHG8_9MYCO</name>
<evidence type="ECO:0000259" key="13">
    <source>
        <dbReference type="Pfam" id="PF06974"/>
    </source>
</evidence>
<feature type="domain" description="O-acyltransferase WSD1-like N-terminal" evidence="12">
    <location>
        <begin position="4"/>
        <end position="261"/>
    </location>
</feature>
<feature type="domain" description="O-acyltransferase WSD1 C-terminal" evidence="13">
    <location>
        <begin position="301"/>
        <end position="446"/>
    </location>
</feature>
<dbReference type="EMBL" id="LWCI01000077">
    <property type="protein sequence ID" value="KZS64720.1"/>
    <property type="molecule type" value="Genomic_DNA"/>
</dbReference>
<dbReference type="InterPro" id="IPR009721">
    <property type="entry name" value="O-acyltransferase_WSD1_C"/>
</dbReference>
<evidence type="ECO:0000259" key="12">
    <source>
        <dbReference type="Pfam" id="PF03007"/>
    </source>
</evidence>
<dbReference type="Pfam" id="PF06974">
    <property type="entry name" value="WS_DGAT_C"/>
    <property type="match status" value="1"/>
</dbReference>
<evidence type="ECO:0000256" key="4">
    <source>
        <dbReference type="ARBA" id="ARBA00013244"/>
    </source>
</evidence>
<dbReference type="UniPathway" id="UPA00282"/>
<evidence type="ECO:0000256" key="3">
    <source>
        <dbReference type="ARBA" id="ARBA00009587"/>
    </source>
</evidence>
<dbReference type="GO" id="GO:0006071">
    <property type="term" value="P:glycerol metabolic process"/>
    <property type="evidence" value="ECO:0007669"/>
    <property type="project" value="UniProtKB-KW"/>
</dbReference>
<keyword evidence="6 11" id="KW-0808">Transferase</keyword>
<dbReference type="Pfam" id="PF03007">
    <property type="entry name" value="WS_DGAT_cat"/>
    <property type="match status" value="1"/>
</dbReference>
<dbReference type="InterPro" id="IPR004255">
    <property type="entry name" value="O-acyltransferase_WSD1_N"/>
</dbReference>
<dbReference type="GO" id="GO:0019432">
    <property type="term" value="P:triglyceride biosynthetic process"/>
    <property type="evidence" value="ECO:0007669"/>
    <property type="project" value="UniProtKB-UniPathway"/>
</dbReference>
<dbReference type="SUPFAM" id="SSF52777">
    <property type="entry name" value="CoA-dependent acyltransferases"/>
    <property type="match status" value="2"/>
</dbReference>
<evidence type="ECO:0000256" key="2">
    <source>
        <dbReference type="ARBA" id="ARBA00005189"/>
    </source>
</evidence>
<evidence type="ECO:0000313" key="15">
    <source>
        <dbReference type="Proteomes" id="UP000077342"/>
    </source>
</evidence>
<dbReference type="NCBIfam" id="TIGR02946">
    <property type="entry name" value="acyl_WS_DGAT"/>
    <property type="match status" value="1"/>
</dbReference>
<keyword evidence="5 11" id="KW-0444">Lipid biosynthesis</keyword>
<keyword evidence="7 11" id="KW-0319">Glycerol metabolism</keyword>
<comment type="similarity">
    <text evidence="3 11">Belongs to the long-chain O-acyltransferase family.</text>
</comment>
<comment type="pathway">
    <text evidence="2">Lipid metabolism.</text>
</comment>
<dbReference type="InterPro" id="IPR014292">
    <property type="entry name" value="Acyl_transf_WS/DGAT"/>
</dbReference>
<dbReference type="Gene3D" id="3.30.559.30">
    <property type="entry name" value="Nonribosomal peptide synthetase, condensation domain"/>
    <property type="match status" value="1"/>
</dbReference>
<evidence type="ECO:0000313" key="14">
    <source>
        <dbReference type="EMBL" id="KZS64720.1"/>
    </source>
</evidence>
<dbReference type="PANTHER" id="PTHR31650:SF1">
    <property type="entry name" value="WAX ESTER SYNTHASE_DIACYLGLYCEROL ACYLTRANSFERASE 4-RELATED"/>
    <property type="match status" value="1"/>
</dbReference>
<evidence type="ECO:0000256" key="1">
    <source>
        <dbReference type="ARBA" id="ARBA00004771"/>
    </source>
</evidence>
<gene>
    <name evidence="14" type="ORF">A4G28_12385</name>
</gene>
<dbReference type="GO" id="GO:0051701">
    <property type="term" value="P:biological process involved in interaction with host"/>
    <property type="evidence" value="ECO:0007669"/>
    <property type="project" value="TreeGrafter"/>
</dbReference>
<dbReference type="InterPro" id="IPR045034">
    <property type="entry name" value="O-acyltransferase_WSD1-like"/>
</dbReference>
<comment type="catalytic activity">
    <reaction evidence="10 11">
        <text>an acyl-CoA + a 1,2-diacyl-sn-glycerol = a triacyl-sn-glycerol + CoA</text>
        <dbReference type="Rhea" id="RHEA:10868"/>
        <dbReference type="ChEBI" id="CHEBI:17815"/>
        <dbReference type="ChEBI" id="CHEBI:57287"/>
        <dbReference type="ChEBI" id="CHEBI:58342"/>
        <dbReference type="ChEBI" id="CHEBI:64615"/>
        <dbReference type="EC" id="2.3.1.20"/>
    </reaction>
</comment>
<comment type="pathway">
    <text evidence="1 11">Glycerolipid metabolism; triacylglycerol biosynthesis.</text>
</comment>
<dbReference type="Gene3D" id="3.30.559.10">
    <property type="entry name" value="Chloramphenicol acetyltransferase-like domain"/>
    <property type="match status" value="1"/>
</dbReference>
<evidence type="ECO:0000256" key="5">
    <source>
        <dbReference type="ARBA" id="ARBA00022516"/>
    </source>
</evidence>
<evidence type="ECO:0000256" key="11">
    <source>
        <dbReference type="RuleBase" id="RU361241"/>
    </source>
</evidence>
<dbReference type="AlphaFoldDB" id="A0A164CHG8"/>
<dbReference type="EC" id="2.3.1.20" evidence="4 11"/>
<comment type="caution">
    <text evidence="14">The sequence shown here is derived from an EMBL/GenBank/DDBJ whole genome shotgun (WGS) entry which is preliminary data.</text>
</comment>
<sequence length="452" mass="48703">MELMSPVDALFLAAESREHPLHVGALQLFQPPAGAGRAFVRETHRAMLECQDIAPLFRKRPSSLHGSLANVGWSTDDDVDLGYHVRRSALPAPGRVRELLELTSRLHANLLDRHRPLWETHVIEGLEDGRFAIYSKMHHALIDGVSGLTLMRQSLSADHDDTDFRAVWSPAPSRSSRSQLRPGGLRRLGGMLASVGGLAPSTLRLARSALLEQQLTLPFGTPRTMLNVAVGGARRCAAQSWELDRVKTVKDAAGVSLNDVVLAMCAGALRAYLDDNDALPDAPLVAMVPVSLRNDHDSVGGNMVGAVLCNLATHLDDPADRVDVIHASMRDNKKVLSQLPRAQAMALSLLLLSPAALNTVPGLTKVTPPPFNVCVSNVPGVGEPRYCNGAKMVGNYPMSLVLDGQALNITLTSTADSLDFGLVGCRRSVPHLQRVLGHLETSLKELERAVGL</sequence>
<dbReference type="GO" id="GO:0004144">
    <property type="term" value="F:diacylglycerol O-acyltransferase activity"/>
    <property type="evidence" value="ECO:0007669"/>
    <property type="project" value="UniProtKB-EC"/>
</dbReference>
<reference evidence="15" key="1">
    <citation type="submission" date="2016-04" db="EMBL/GenBank/DDBJ databases">
        <authorList>
            <person name="Strapagiel D."/>
            <person name="Borowka P."/>
            <person name="Marciniak B."/>
            <person name="Bakula Z."/>
            <person name="Van Ingen J."/>
            <person name="Safianowska A."/>
            <person name="Dziadek J."/>
            <person name="Jagielski T."/>
        </authorList>
    </citation>
    <scope>NUCLEOTIDE SEQUENCE [LARGE SCALE GENOMIC DNA]</scope>
    <source>
        <strain evidence="15">1010001458</strain>
    </source>
</reference>
<evidence type="ECO:0000256" key="9">
    <source>
        <dbReference type="ARBA" id="ARBA00023315"/>
    </source>
</evidence>
<dbReference type="GO" id="GO:0001666">
    <property type="term" value="P:response to hypoxia"/>
    <property type="evidence" value="ECO:0007669"/>
    <property type="project" value="TreeGrafter"/>
</dbReference>